<evidence type="ECO:0000313" key="1">
    <source>
        <dbReference type="EMBL" id="RDI74950.1"/>
    </source>
</evidence>
<accession>A0A7M2YY08</accession>
<gene>
    <name evidence="1" type="ORF">Gocc_0748</name>
</gene>
<reference evidence="2" key="2">
    <citation type="journal article" date="2019" name="MicrobiologyOpen">
        <title>High-quality draft genome sequence of Gaiella occulta isolated from a 150 meter deep mineral water borehole and comparison with the genome sequences of other deep-branching lineages of the phylum Actinobacteria.</title>
        <authorList>
            <person name="Severino R."/>
            <person name="Froufe H.J.C."/>
            <person name="Barroso C."/>
            <person name="Albuquerque L."/>
            <person name="Lobo-da-Cunha A."/>
            <person name="da Costa M.S."/>
            <person name="Egas C."/>
        </authorList>
    </citation>
    <scope>NUCLEOTIDE SEQUENCE [LARGE SCALE GENOMIC DNA]</scope>
    <source>
        <strain evidence="2">F2-233</strain>
    </source>
</reference>
<dbReference type="Proteomes" id="UP000254134">
    <property type="component" value="Unassembled WGS sequence"/>
</dbReference>
<comment type="caution">
    <text evidence="1">The sequence shown here is derived from an EMBL/GenBank/DDBJ whole genome shotgun (WGS) entry which is preliminary data.</text>
</comment>
<protein>
    <submittedName>
        <fullName evidence="1">Putative GTPase</fullName>
    </submittedName>
</protein>
<dbReference type="OrthoDB" id="5242683at2"/>
<dbReference type="AlphaFoldDB" id="A0A7M2YY08"/>
<reference evidence="1 2" key="1">
    <citation type="submission" date="2018-07" db="EMBL/GenBank/DDBJ databases">
        <title>High-quality-draft genome sequence of Gaiella occulta.</title>
        <authorList>
            <person name="Severino R."/>
            <person name="Froufe H.J.C."/>
            <person name="Rainey F.A."/>
            <person name="Barroso C."/>
            <person name="Albuquerque L."/>
            <person name="Lobo-Da-Cunha A."/>
            <person name="Da Costa M.S."/>
            <person name="Egas C."/>
        </authorList>
    </citation>
    <scope>NUCLEOTIDE SEQUENCE [LARGE SCALE GENOMIC DNA]</scope>
    <source>
        <strain evidence="1 2">F2-233</strain>
    </source>
</reference>
<proteinExistence type="predicted"/>
<evidence type="ECO:0000313" key="2">
    <source>
        <dbReference type="Proteomes" id="UP000254134"/>
    </source>
</evidence>
<dbReference type="RefSeq" id="WP_114795215.1">
    <property type="nucleotide sequence ID" value="NZ_QQZY01000002.1"/>
</dbReference>
<dbReference type="EMBL" id="QQZY01000002">
    <property type="protein sequence ID" value="RDI74950.1"/>
    <property type="molecule type" value="Genomic_DNA"/>
</dbReference>
<sequence length="425" mass="43725">MRAVALIDGEHYAAVVRDAFHELPYEIVAAVLVGGSEKLRGGEGYGVPVAATLEEAVLAHAPDVVLDLSDEPVLGPVERFRLVARALALGVPYEGADFRFEVPSFASVATPSLAVIGTGKRVGKTAVTAHVAATLAAGRRLVVVAMGRGGPAEPELVETAPTLEALLERSRAGRHAASDHLETAALTGVPTVGCRRCGGGLAGAVGLSNVADGVRVAEALAPDLLVFDGSGAALPPVAAGRRILVVSAQQEAAVATGYLNAYRALLADLVVVTMAEEEADHARLAAALGGITRPGVPVVRAVLRPRPTTSIVGRTIAYFGTAPATQHERIARHLSDGHGAVVAHVSGSLCDRGALRRELARVDADTFVVELKAAAVDVVVEEASRRGVDVVLTGNDVLPLRGEIDLDAELERLAAEATLTAAVPA</sequence>
<name>A0A7M2YY08_9ACTN</name>
<organism evidence="1 2">
    <name type="scientific">Gaiella occulta</name>
    <dbReference type="NCBI Taxonomy" id="1002870"/>
    <lineage>
        <taxon>Bacteria</taxon>
        <taxon>Bacillati</taxon>
        <taxon>Actinomycetota</taxon>
        <taxon>Thermoleophilia</taxon>
        <taxon>Gaiellales</taxon>
        <taxon>Gaiellaceae</taxon>
        <taxon>Gaiella</taxon>
    </lineage>
</organism>
<keyword evidence="2" id="KW-1185">Reference proteome</keyword>